<dbReference type="EMBL" id="AUZY01006529">
    <property type="protein sequence ID" value="EQD54069.1"/>
    <property type="molecule type" value="Genomic_DNA"/>
</dbReference>
<accession>T1BLA2</accession>
<dbReference type="AlphaFoldDB" id="T1BLA2"/>
<proteinExistence type="predicted"/>
<evidence type="ECO:0000313" key="1">
    <source>
        <dbReference type="EMBL" id="EQD54069.1"/>
    </source>
</evidence>
<reference evidence="1" key="2">
    <citation type="journal article" date="2014" name="ISME J.">
        <title>Microbial stratification in low pH oxic and suboxic macroscopic growths along an acid mine drainage.</title>
        <authorList>
            <person name="Mendez-Garcia C."/>
            <person name="Mesa V."/>
            <person name="Sprenger R.R."/>
            <person name="Richter M."/>
            <person name="Diez M.S."/>
            <person name="Solano J."/>
            <person name="Bargiela R."/>
            <person name="Golyshina O.V."/>
            <person name="Manteca A."/>
            <person name="Ramos J.L."/>
            <person name="Gallego J.R."/>
            <person name="Llorente I."/>
            <person name="Martins Dos Santos V.A."/>
            <person name="Jensen O.N."/>
            <person name="Pelaez A.I."/>
            <person name="Sanchez J."/>
            <person name="Ferrer M."/>
        </authorList>
    </citation>
    <scope>NUCLEOTIDE SEQUENCE</scope>
</reference>
<feature type="non-terminal residue" evidence="1">
    <location>
        <position position="200"/>
    </location>
</feature>
<protein>
    <submittedName>
        <fullName evidence="1">Integrase/recombinase</fullName>
    </submittedName>
</protein>
<organism evidence="1">
    <name type="scientific">mine drainage metagenome</name>
    <dbReference type="NCBI Taxonomy" id="410659"/>
    <lineage>
        <taxon>unclassified sequences</taxon>
        <taxon>metagenomes</taxon>
        <taxon>ecological metagenomes</taxon>
    </lineage>
</organism>
<gene>
    <name evidence="1" type="ORF">B1B_09858</name>
</gene>
<feature type="non-terminal residue" evidence="1">
    <location>
        <position position="1"/>
    </location>
</feature>
<name>T1BLA2_9ZZZZ</name>
<comment type="caution">
    <text evidence="1">The sequence shown here is derived from an EMBL/GenBank/DDBJ whole genome shotgun (WGS) entry which is preliminary data.</text>
</comment>
<sequence length="200" mass="21849">RSHLSADTYLRQLGFLLERIGISPDEAVRLAQQDPDKLRDLLIKDAAKLKSEGKLDSYISKFFEGLRSYLKFNRVAFDGFPALSPIRGESLVNERVPTPEELGRVLDRLSLRGRVAALFMAHAGVRPGVLAAYQAAGGLTLKDIPDLTLGKSPSFTNIPFAVRVPASLSKTRVAYTTFGPHSWRPLSSPTLTSAAKGEEA</sequence>
<reference evidence="1" key="1">
    <citation type="submission" date="2013-08" db="EMBL/GenBank/DDBJ databases">
        <authorList>
            <person name="Mendez C."/>
            <person name="Richter M."/>
            <person name="Ferrer M."/>
            <person name="Sanchez J."/>
        </authorList>
    </citation>
    <scope>NUCLEOTIDE SEQUENCE</scope>
</reference>